<comment type="similarity">
    <text evidence="6">Belongs to the ATG22 family.</text>
</comment>
<comment type="caution">
    <text evidence="6">Lacks conserved residue(s) required for the propagation of feature annotation.</text>
</comment>
<evidence type="ECO:0000313" key="7">
    <source>
        <dbReference type="EMBL" id="KIY53453.1"/>
    </source>
</evidence>
<keyword evidence="4 6" id="KW-1133">Transmembrane helix</keyword>
<feature type="transmembrane region" description="Helical" evidence="6">
    <location>
        <begin position="39"/>
        <end position="61"/>
    </location>
</feature>
<dbReference type="Pfam" id="PF11700">
    <property type="entry name" value="ATG22"/>
    <property type="match status" value="1"/>
</dbReference>
<dbReference type="GO" id="GO:0006865">
    <property type="term" value="P:amino acid transport"/>
    <property type="evidence" value="ECO:0007669"/>
    <property type="project" value="UniProtKB-KW"/>
</dbReference>
<dbReference type="OrthoDB" id="42657at2759"/>
<feature type="non-terminal residue" evidence="7">
    <location>
        <position position="1"/>
    </location>
</feature>
<feature type="transmembrane region" description="Helical" evidence="6">
    <location>
        <begin position="73"/>
        <end position="90"/>
    </location>
</feature>
<dbReference type="PANTHER" id="PTHR23519">
    <property type="entry name" value="AUTOPHAGY-RELATED PROTEIN 22"/>
    <property type="match status" value="1"/>
</dbReference>
<protein>
    <recommendedName>
        <fullName evidence="6">Autophagy-related protein</fullName>
    </recommendedName>
</protein>
<evidence type="ECO:0000256" key="3">
    <source>
        <dbReference type="ARBA" id="ARBA00022692"/>
    </source>
</evidence>
<organism evidence="7 8">
    <name type="scientific">Fistulina hepatica ATCC 64428</name>
    <dbReference type="NCBI Taxonomy" id="1128425"/>
    <lineage>
        <taxon>Eukaryota</taxon>
        <taxon>Fungi</taxon>
        <taxon>Dikarya</taxon>
        <taxon>Basidiomycota</taxon>
        <taxon>Agaricomycotina</taxon>
        <taxon>Agaricomycetes</taxon>
        <taxon>Agaricomycetidae</taxon>
        <taxon>Agaricales</taxon>
        <taxon>Fistulinaceae</taxon>
        <taxon>Fistulina</taxon>
    </lineage>
</organism>
<sequence length="133" mass="14090">QSLANSAGYDPAYGPGSSCTAENPSGQCVLPWGGATESVSSVALVANGVSFAVMTLIFTTIGSVVDYGFFGRWLLLIITLICWAAQFGIITLTSPSRWSPAMVLYMIGFISFNPTLVFYAAVFPPLARNTPHS</sequence>
<dbReference type="GO" id="GO:0012505">
    <property type="term" value="C:endomembrane system"/>
    <property type="evidence" value="ECO:0007669"/>
    <property type="project" value="UniProtKB-SubCell"/>
</dbReference>
<evidence type="ECO:0000313" key="8">
    <source>
        <dbReference type="Proteomes" id="UP000054144"/>
    </source>
</evidence>
<name>A0A0D7ARL7_9AGAR</name>
<keyword evidence="6" id="KW-0926">Vacuole</keyword>
<reference evidence="7 8" key="1">
    <citation type="journal article" date="2015" name="Fungal Genet. Biol.">
        <title>Evolution of novel wood decay mechanisms in Agaricales revealed by the genome sequences of Fistulina hepatica and Cylindrobasidium torrendii.</title>
        <authorList>
            <person name="Floudas D."/>
            <person name="Held B.W."/>
            <person name="Riley R."/>
            <person name="Nagy L.G."/>
            <person name="Koehler G."/>
            <person name="Ransdell A.S."/>
            <person name="Younus H."/>
            <person name="Chow J."/>
            <person name="Chiniquy J."/>
            <person name="Lipzen A."/>
            <person name="Tritt A."/>
            <person name="Sun H."/>
            <person name="Haridas S."/>
            <person name="LaButti K."/>
            <person name="Ohm R.A."/>
            <person name="Kues U."/>
            <person name="Blanchette R.A."/>
            <person name="Grigoriev I.V."/>
            <person name="Minto R.E."/>
            <person name="Hibbett D.S."/>
        </authorList>
    </citation>
    <scope>NUCLEOTIDE SEQUENCE [LARGE SCALE GENOMIC DNA]</scope>
    <source>
        <strain evidence="7 8">ATCC 64428</strain>
    </source>
</reference>
<dbReference type="Proteomes" id="UP000054144">
    <property type="component" value="Unassembled WGS sequence"/>
</dbReference>
<dbReference type="InterPro" id="IPR024671">
    <property type="entry name" value="Atg22-like"/>
</dbReference>
<keyword evidence="6" id="KW-0029">Amino-acid transport</keyword>
<dbReference type="EMBL" id="KN881617">
    <property type="protein sequence ID" value="KIY53453.1"/>
    <property type="molecule type" value="Genomic_DNA"/>
</dbReference>
<keyword evidence="5 6" id="KW-0472">Membrane</keyword>
<dbReference type="GO" id="GO:0005774">
    <property type="term" value="C:vacuolar membrane"/>
    <property type="evidence" value="ECO:0007669"/>
    <property type="project" value="UniProtKB-SubCell"/>
</dbReference>
<dbReference type="PANTHER" id="PTHR23519:SF4">
    <property type="entry name" value="AUTOPHAGY-RELATED PROTEIN"/>
    <property type="match status" value="1"/>
</dbReference>
<gene>
    <name evidence="7" type="ORF">FISHEDRAFT_33332</name>
</gene>
<proteinExistence type="inferred from homology"/>
<evidence type="ECO:0000256" key="4">
    <source>
        <dbReference type="ARBA" id="ARBA00022989"/>
    </source>
</evidence>
<accession>A0A0D7ARL7</accession>
<comment type="subcellular location">
    <subcellularLocation>
        <location evidence="1">Endomembrane system</location>
        <topology evidence="1">Multi-pass membrane protein</topology>
    </subcellularLocation>
    <subcellularLocation>
        <location evidence="6">Vacuole membrane</location>
        <topology evidence="6">Multi-pass membrane protein</topology>
    </subcellularLocation>
</comment>
<feature type="transmembrane region" description="Helical" evidence="6">
    <location>
        <begin position="102"/>
        <end position="123"/>
    </location>
</feature>
<dbReference type="AlphaFoldDB" id="A0A0D7ARL7"/>
<evidence type="ECO:0000256" key="6">
    <source>
        <dbReference type="RuleBase" id="RU363073"/>
    </source>
</evidence>
<dbReference type="GO" id="GO:0006914">
    <property type="term" value="P:autophagy"/>
    <property type="evidence" value="ECO:0007669"/>
    <property type="project" value="UniProtKB-KW"/>
</dbReference>
<evidence type="ECO:0000256" key="2">
    <source>
        <dbReference type="ARBA" id="ARBA00022448"/>
    </source>
</evidence>
<dbReference type="InterPro" id="IPR050495">
    <property type="entry name" value="ATG22/LtaA_families"/>
</dbReference>
<keyword evidence="2 6" id="KW-0813">Transport</keyword>
<keyword evidence="3 6" id="KW-0812">Transmembrane</keyword>
<keyword evidence="8" id="KW-1185">Reference proteome</keyword>
<comment type="function">
    <text evidence="6">Vacuolar effluxer which mediate the efflux of amino acids resulting from autophagic degradation. The release of autophagic amino acids allows the maintenance of protein synthesis and viability during nitrogen starvation.</text>
</comment>
<evidence type="ECO:0000256" key="5">
    <source>
        <dbReference type="ARBA" id="ARBA00023136"/>
    </source>
</evidence>
<keyword evidence="6" id="KW-0072">Autophagy</keyword>
<evidence type="ECO:0000256" key="1">
    <source>
        <dbReference type="ARBA" id="ARBA00004127"/>
    </source>
</evidence>